<protein>
    <submittedName>
        <fullName evidence="2">Uncharacterized protein</fullName>
    </submittedName>
</protein>
<evidence type="ECO:0000256" key="1">
    <source>
        <dbReference type="SAM" id="Phobius"/>
    </source>
</evidence>
<keyword evidence="1" id="KW-0812">Transmembrane</keyword>
<feature type="transmembrane region" description="Helical" evidence="1">
    <location>
        <begin position="7"/>
        <end position="25"/>
    </location>
</feature>
<dbReference type="EMBL" id="SDMP01000017">
    <property type="protein sequence ID" value="RYQ99033.1"/>
    <property type="molecule type" value="Genomic_DNA"/>
</dbReference>
<name>A0A444YAU5_ARAHY</name>
<keyword evidence="1" id="KW-0472">Membrane</keyword>
<dbReference type="AlphaFoldDB" id="A0A444YAU5"/>
<evidence type="ECO:0000313" key="2">
    <source>
        <dbReference type="EMBL" id="RYQ99033.1"/>
    </source>
</evidence>
<sequence length="57" mass="6302">MRFRDIKGSAIISLLIAVYLTYHHFSKTSLQKLLDQGSIVVTIAVVCITIASLLLLI</sequence>
<keyword evidence="3" id="KW-1185">Reference proteome</keyword>
<accession>A0A444YAU5</accession>
<feature type="transmembrane region" description="Helical" evidence="1">
    <location>
        <begin position="37"/>
        <end position="56"/>
    </location>
</feature>
<evidence type="ECO:0000313" key="3">
    <source>
        <dbReference type="Proteomes" id="UP000289738"/>
    </source>
</evidence>
<organism evidence="2 3">
    <name type="scientific">Arachis hypogaea</name>
    <name type="common">Peanut</name>
    <dbReference type="NCBI Taxonomy" id="3818"/>
    <lineage>
        <taxon>Eukaryota</taxon>
        <taxon>Viridiplantae</taxon>
        <taxon>Streptophyta</taxon>
        <taxon>Embryophyta</taxon>
        <taxon>Tracheophyta</taxon>
        <taxon>Spermatophyta</taxon>
        <taxon>Magnoliopsida</taxon>
        <taxon>eudicotyledons</taxon>
        <taxon>Gunneridae</taxon>
        <taxon>Pentapetalae</taxon>
        <taxon>rosids</taxon>
        <taxon>fabids</taxon>
        <taxon>Fabales</taxon>
        <taxon>Fabaceae</taxon>
        <taxon>Papilionoideae</taxon>
        <taxon>50 kb inversion clade</taxon>
        <taxon>dalbergioids sensu lato</taxon>
        <taxon>Dalbergieae</taxon>
        <taxon>Pterocarpus clade</taxon>
        <taxon>Arachis</taxon>
    </lineage>
</organism>
<keyword evidence="1" id="KW-1133">Transmembrane helix</keyword>
<gene>
    <name evidence="2" type="ORF">Ahy_B07g086881</name>
</gene>
<proteinExistence type="predicted"/>
<comment type="caution">
    <text evidence="2">The sequence shown here is derived from an EMBL/GenBank/DDBJ whole genome shotgun (WGS) entry which is preliminary data.</text>
</comment>
<reference evidence="2 3" key="1">
    <citation type="submission" date="2019-01" db="EMBL/GenBank/DDBJ databases">
        <title>Sequencing of cultivated peanut Arachis hypogaea provides insights into genome evolution and oil improvement.</title>
        <authorList>
            <person name="Chen X."/>
        </authorList>
    </citation>
    <scope>NUCLEOTIDE SEQUENCE [LARGE SCALE GENOMIC DNA]</scope>
    <source>
        <strain evidence="3">cv. Fuhuasheng</strain>
        <tissue evidence="2">Leaves</tissue>
    </source>
</reference>
<dbReference type="Proteomes" id="UP000289738">
    <property type="component" value="Chromosome B07"/>
</dbReference>